<dbReference type="PANTHER" id="PTHR46564:SF1">
    <property type="entry name" value="TRANSPOSASE"/>
    <property type="match status" value="1"/>
</dbReference>
<proteinExistence type="predicted"/>
<dbReference type="InterPro" id="IPR038717">
    <property type="entry name" value="Tc1-like_DDE_dom"/>
</dbReference>
<evidence type="ECO:0000259" key="1">
    <source>
        <dbReference type="Pfam" id="PF13358"/>
    </source>
</evidence>
<organism evidence="2 3">
    <name type="scientific">Tautonia plasticadhaerens</name>
    <dbReference type="NCBI Taxonomy" id="2527974"/>
    <lineage>
        <taxon>Bacteria</taxon>
        <taxon>Pseudomonadati</taxon>
        <taxon>Planctomycetota</taxon>
        <taxon>Planctomycetia</taxon>
        <taxon>Isosphaerales</taxon>
        <taxon>Isosphaeraceae</taxon>
        <taxon>Tautonia</taxon>
    </lineage>
</organism>
<accession>A0A518GXW7</accession>
<dbReference type="Pfam" id="PF13358">
    <property type="entry name" value="DDE_3"/>
    <property type="match status" value="1"/>
</dbReference>
<dbReference type="EMBL" id="CP036426">
    <property type="protein sequence ID" value="QDV33446.1"/>
    <property type="molecule type" value="Genomic_DNA"/>
</dbReference>
<reference evidence="2 3" key="1">
    <citation type="submission" date="2019-02" db="EMBL/GenBank/DDBJ databases">
        <title>Deep-cultivation of Planctomycetes and their phenomic and genomic characterization uncovers novel biology.</title>
        <authorList>
            <person name="Wiegand S."/>
            <person name="Jogler M."/>
            <person name="Boedeker C."/>
            <person name="Pinto D."/>
            <person name="Vollmers J."/>
            <person name="Rivas-Marin E."/>
            <person name="Kohn T."/>
            <person name="Peeters S.H."/>
            <person name="Heuer A."/>
            <person name="Rast P."/>
            <person name="Oberbeckmann S."/>
            <person name="Bunk B."/>
            <person name="Jeske O."/>
            <person name="Meyerdierks A."/>
            <person name="Storesund J.E."/>
            <person name="Kallscheuer N."/>
            <person name="Luecker S."/>
            <person name="Lage O.M."/>
            <person name="Pohl T."/>
            <person name="Merkel B.J."/>
            <person name="Hornburger P."/>
            <person name="Mueller R.-W."/>
            <person name="Bruemmer F."/>
            <person name="Labrenz M."/>
            <person name="Spormann A.M."/>
            <person name="Op den Camp H."/>
            <person name="Overmann J."/>
            <person name="Amann R."/>
            <person name="Jetten M.S.M."/>
            <person name="Mascher T."/>
            <person name="Medema M.H."/>
            <person name="Devos D.P."/>
            <person name="Kaster A.-K."/>
            <person name="Ovreas L."/>
            <person name="Rohde M."/>
            <person name="Galperin M.Y."/>
            <person name="Jogler C."/>
        </authorList>
    </citation>
    <scope>NUCLEOTIDE SEQUENCE [LARGE SCALE GENOMIC DNA]</scope>
    <source>
        <strain evidence="2 3">ElP</strain>
    </source>
</reference>
<feature type="domain" description="Tc1-like transposase DDE" evidence="1">
    <location>
        <begin position="54"/>
        <end position="190"/>
    </location>
</feature>
<dbReference type="KEGG" id="tpla:ElP_13180"/>
<gene>
    <name evidence="2" type="ORF">ElP_13180</name>
</gene>
<protein>
    <recommendedName>
        <fullName evidence="1">Tc1-like transposase DDE domain-containing protein</fullName>
    </recommendedName>
</protein>
<name>A0A518GXW7_9BACT</name>
<dbReference type="Proteomes" id="UP000317835">
    <property type="component" value="Chromosome"/>
</dbReference>
<dbReference type="GO" id="GO:0003676">
    <property type="term" value="F:nucleic acid binding"/>
    <property type="evidence" value="ECO:0007669"/>
    <property type="project" value="InterPro"/>
</dbReference>
<dbReference type="PANTHER" id="PTHR46564">
    <property type="entry name" value="TRANSPOSASE"/>
    <property type="match status" value="1"/>
</dbReference>
<sequence length="224" mass="24327">MGVPCGRMAIYRKLRERKVSREEKSLHATERDSRRVRRKRRAFRKVMAGLDPRRLVFIDGAGAHTAMTRTYVRAPRGQRVRGSVPGHWESVTLIAGSRRSGVVAPPAFEGAMDATTFAGYVRKALASRLGAGDVVAWGNLKPHESAGARRASEGVGAHLLPLPPYSPDDSPIEEMDSKVKGKLRSAEARTTDAACEAMGVAPRAVCPSDIRGWLKHCGLCATQS</sequence>
<dbReference type="Gene3D" id="3.30.420.10">
    <property type="entry name" value="Ribonuclease H-like superfamily/Ribonuclease H"/>
    <property type="match status" value="1"/>
</dbReference>
<dbReference type="AlphaFoldDB" id="A0A518GXW7"/>
<dbReference type="InterPro" id="IPR036397">
    <property type="entry name" value="RNaseH_sf"/>
</dbReference>
<evidence type="ECO:0000313" key="3">
    <source>
        <dbReference type="Proteomes" id="UP000317835"/>
    </source>
</evidence>
<evidence type="ECO:0000313" key="2">
    <source>
        <dbReference type="EMBL" id="QDV33446.1"/>
    </source>
</evidence>
<keyword evidence="3" id="KW-1185">Reference proteome</keyword>